<dbReference type="HAMAP" id="MF_01416">
    <property type="entry name" value="ATP_synth_delta_bact"/>
    <property type="match status" value="1"/>
</dbReference>
<comment type="subcellular location">
    <subcellularLocation>
        <location evidence="7">Cell membrane</location>
        <topology evidence="7">Peripheral membrane protein</topology>
    </subcellularLocation>
    <subcellularLocation>
        <location evidence="1">Membrane</location>
    </subcellularLocation>
</comment>
<evidence type="ECO:0000256" key="4">
    <source>
        <dbReference type="ARBA" id="ARBA00023065"/>
    </source>
</evidence>
<name>A0A2K8SCC5_9MOLU</name>
<evidence type="ECO:0000256" key="1">
    <source>
        <dbReference type="ARBA" id="ARBA00004370"/>
    </source>
</evidence>
<dbReference type="KEGG" id="sfz:SFLOR_v1c00560"/>
<dbReference type="PRINTS" id="PR00125">
    <property type="entry name" value="ATPASEDELTA"/>
</dbReference>
<keyword evidence="5 7" id="KW-0472">Membrane</keyword>
<dbReference type="NCBIfam" id="NF009975">
    <property type="entry name" value="PRK13436.1"/>
    <property type="match status" value="1"/>
</dbReference>
<dbReference type="InterPro" id="IPR026015">
    <property type="entry name" value="ATP_synth_OSCP/delta_N_sf"/>
</dbReference>
<dbReference type="Proteomes" id="UP000231823">
    <property type="component" value="Chromosome"/>
</dbReference>
<reference evidence="9 10" key="1">
    <citation type="submission" date="2017-12" db="EMBL/GenBank/DDBJ databases">
        <title>Complete genome sequence of Spiroplasma floricola 23-6 (ATCC 29989).</title>
        <authorList>
            <person name="Tsai Y.-M."/>
            <person name="Wu P.-S."/>
            <person name="Lo W.-S."/>
            <person name="Kuo C.-H."/>
        </authorList>
    </citation>
    <scope>NUCLEOTIDE SEQUENCE [LARGE SCALE GENOMIC DNA]</scope>
    <source>
        <strain evidence="9 10">23-6</strain>
    </source>
</reference>
<dbReference type="Pfam" id="PF00213">
    <property type="entry name" value="OSCP"/>
    <property type="match status" value="1"/>
</dbReference>
<keyword evidence="7" id="KW-1003">Cell membrane</keyword>
<organism evidence="9 10">
    <name type="scientific">Spiroplasma floricola 23-6</name>
    <dbReference type="NCBI Taxonomy" id="1336749"/>
    <lineage>
        <taxon>Bacteria</taxon>
        <taxon>Bacillati</taxon>
        <taxon>Mycoplasmatota</taxon>
        <taxon>Mollicutes</taxon>
        <taxon>Entomoplasmatales</taxon>
        <taxon>Spiroplasmataceae</taxon>
        <taxon>Spiroplasma</taxon>
    </lineage>
</organism>
<dbReference type="AlphaFoldDB" id="A0A2K8SCC5"/>
<keyword evidence="6 7" id="KW-0066">ATP synthesis</keyword>
<evidence type="ECO:0000256" key="8">
    <source>
        <dbReference type="SAM" id="Coils"/>
    </source>
</evidence>
<dbReference type="NCBIfam" id="TIGR01145">
    <property type="entry name" value="ATP_synt_delta"/>
    <property type="match status" value="1"/>
</dbReference>
<keyword evidence="7" id="KW-0139">CF(1)</keyword>
<sequence length="181" mass="21189">MIKQGLINNWATAICELAIEENKVKSFIETLENLKNIFEENEEAIVFLSNKFVPLKRRINFINEIFKKEIDILLLNCLKLIIERENFSSVNYIFKASIDKLWKTLKIEKGIVYSTIEIDKKSISEIEEKIHKKINQQIKLENKIDNSLIAGIRIEVANNIFDYSLKGKVENMKNSILENRK</sequence>
<dbReference type="SUPFAM" id="SSF47928">
    <property type="entry name" value="N-terminal domain of the delta subunit of the F1F0-ATP synthase"/>
    <property type="match status" value="1"/>
</dbReference>
<evidence type="ECO:0000256" key="3">
    <source>
        <dbReference type="ARBA" id="ARBA00022781"/>
    </source>
</evidence>
<evidence type="ECO:0000256" key="5">
    <source>
        <dbReference type="ARBA" id="ARBA00023136"/>
    </source>
</evidence>
<evidence type="ECO:0000256" key="7">
    <source>
        <dbReference type="HAMAP-Rule" id="MF_01416"/>
    </source>
</evidence>
<comment type="function">
    <text evidence="7">This protein is part of the stalk that links CF(0) to CF(1). It either transmits conformational changes from CF(0) to CF(1) or is implicated in proton conduction.</text>
</comment>
<feature type="coiled-coil region" evidence="8">
    <location>
        <begin position="17"/>
        <end position="51"/>
    </location>
</feature>
<accession>A0A2K8SCC5</accession>
<keyword evidence="8" id="KW-0175">Coiled coil</keyword>
<proteinExistence type="inferred from homology"/>
<keyword evidence="2 7" id="KW-0813">Transport</keyword>
<gene>
    <name evidence="7 9" type="primary">atpH</name>
    <name evidence="9" type="ORF">SFLOR_v1c00560</name>
</gene>
<dbReference type="InterPro" id="IPR000711">
    <property type="entry name" value="ATPase_OSCP/dsu"/>
</dbReference>
<dbReference type="PANTHER" id="PTHR11910">
    <property type="entry name" value="ATP SYNTHASE DELTA CHAIN"/>
    <property type="match status" value="1"/>
</dbReference>
<comment type="similarity">
    <text evidence="7">Belongs to the ATPase delta chain family.</text>
</comment>
<keyword evidence="10" id="KW-1185">Reference proteome</keyword>
<evidence type="ECO:0000313" key="9">
    <source>
        <dbReference type="EMBL" id="AUB31117.1"/>
    </source>
</evidence>
<evidence type="ECO:0000256" key="6">
    <source>
        <dbReference type="ARBA" id="ARBA00023310"/>
    </source>
</evidence>
<dbReference type="RefSeq" id="WP_100916111.1">
    <property type="nucleotide sequence ID" value="NZ_CP025057.1"/>
</dbReference>
<keyword evidence="4 7" id="KW-0406">Ion transport</keyword>
<dbReference type="GO" id="GO:0045259">
    <property type="term" value="C:proton-transporting ATP synthase complex"/>
    <property type="evidence" value="ECO:0007669"/>
    <property type="project" value="UniProtKB-KW"/>
</dbReference>
<comment type="function">
    <text evidence="7">F(1)F(0) ATP synthase produces ATP from ADP in the presence of a proton or sodium gradient. F-type ATPases consist of two structural domains, F(1) containing the extramembraneous catalytic core and F(0) containing the membrane proton channel, linked together by a central stalk and a peripheral stalk. During catalysis, ATP synthesis in the catalytic domain of F(1) is coupled via a rotary mechanism of the central stalk subunits to proton translocation.</text>
</comment>
<dbReference type="Gene3D" id="1.10.520.20">
    <property type="entry name" value="N-terminal domain of the delta subunit of the F1F0-ATP synthase"/>
    <property type="match status" value="1"/>
</dbReference>
<protein>
    <recommendedName>
        <fullName evidence="7">ATP synthase subunit delta</fullName>
    </recommendedName>
    <alternativeName>
        <fullName evidence="7">ATP synthase F(1) sector subunit delta</fullName>
    </alternativeName>
    <alternativeName>
        <fullName evidence="7">F-type ATPase subunit delta</fullName>
        <shortName evidence="7">F-ATPase subunit delta</shortName>
    </alternativeName>
</protein>
<dbReference type="EMBL" id="CP025057">
    <property type="protein sequence ID" value="AUB31117.1"/>
    <property type="molecule type" value="Genomic_DNA"/>
</dbReference>
<dbReference type="OrthoDB" id="389583at2"/>
<evidence type="ECO:0000313" key="10">
    <source>
        <dbReference type="Proteomes" id="UP000231823"/>
    </source>
</evidence>
<keyword evidence="3 7" id="KW-0375">Hydrogen ion transport</keyword>
<evidence type="ECO:0000256" key="2">
    <source>
        <dbReference type="ARBA" id="ARBA00022448"/>
    </source>
</evidence>
<dbReference type="GO" id="GO:0005886">
    <property type="term" value="C:plasma membrane"/>
    <property type="evidence" value="ECO:0007669"/>
    <property type="project" value="UniProtKB-SubCell"/>
</dbReference>
<dbReference type="GO" id="GO:0046933">
    <property type="term" value="F:proton-transporting ATP synthase activity, rotational mechanism"/>
    <property type="evidence" value="ECO:0007669"/>
    <property type="project" value="UniProtKB-UniRule"/>
</dbReference>